<dbReference type="WBParaSite" id="NBR_0000942001-mRNA-1">
    <property type="protein sequence ID" value="NBR_0000942001-mRNA-1"/>
    <property type="gene ID" value="NBR_0000942001"/>
</dbReference>
<organism evidence="3">
    <name type="scientific">Nippostrongylus brasiliensis</name>
    <name type="common">Rat hookworm</name>
    <dbReference type="NCBI Taxonomy" id="27835"/>
    <lineage>
        <taxon>Eukaryota</taxon>
        <taxon>Metazoa</taxon>
        <taxon>Ecdysozoa</taxon>
        <taxon>Nematoda</taxon>
        <taxon>Chromadorea</taxon>
        <taxon>Rhabditida</taxon>
        <taxon>Rhabditina</taxon>
        <taxon>Rhabditomorpha</taxon>
        <taxon>Strongyloidea</taxon>
        <taxon>Heligmosomidae</taxon>
        <taxon>Nippostrongylus</taxon>
    </lineage>
</organism>
<protein>
    <submittedName>
        <fullName evidence="1 3">Uncharacterized protein</fullName>
    </submittedName>
</protein>
<evidence type="ECO:0000313" key="2">
    <source>
        <dbReference type="Proteomes" id="UP000271162"/>
    </source>
</evidence>
<proteinExistence type="predicted"/>
<evidence type="ECO:0000313" key="3">
    <source>
        <dbReference type="WBParaSite" id="NBR_0000942001-mRNA-1"/>
    </source>
</evidence>
<evidence type="ECO:0000313" key="1">
    <source>
        <dbReference type="EMBL" id="VDL73010.1"/>
    </source>
</evidence>
<dbReference type="AlphaFoldDB" id="A0A0N4Y1D3"/>
<name>A0A0N4Y1D3_NIPBR</name>
<dbReference type="Proteomes" id="UP000271162">
    <property type="component" value="Unassembled WGS sequence"/>
</dbReference>
<dbReference type="EMBL" id="UYSL01020139">
    <property type="protein sequence ID" value="VDL73010.1"/>
    <property type="molecule type" value="Genomic_DNA"/>
</dbReference>
<gene>
    <name evidence="1" type="ORF">NBR_LOCUS9421</name>
</gene>
<keyword evidence="2" id="KW-1185">Reference proteome</keyword>
<reference evidence="3" key="1">
    <citation type="submission" date="2016-04" db="UniProtKB">
        <authorList>
            <consortium name="WormBaseParasite"/>
        </authorList>
    </citation>
    <scope>IDENTIFICATION</scope>
</reference>
<reference evidence="1 2" key="2">
    <citation type="submission" date="2018-11" db="EMBL/GenBank/DDBJ databases">
        <authorList>
            <consortium name="Pathogen Informatics"/>
        </authorList>
    </citation>
    <scope>NUCLEOTIDE SEQUENCE [LARGE SCALE GENOMIC DNA]</scope>
</reference>
<accession>A0A0N4Y1D3</accession>
<dbReference type="STRING" id="27835.A0A0N4Y1D3"/>
<sequence>MQSRFWKLFDQSERAKRGLADGQSSHEAREKRNRECEATVETRAAFEQSIFALVDSIVQAVILQSDCGVDSTLLSATNSTVQTEAPLWSDFDRIPLEEPYDASQQTSPVACCGAVSSCEVEISSTAVQTAKEATAEQECDVRVEMGDGEVQAVDESNEIASVPPNFGKKTYNNINITNTIGTSRRVVGAAKSASGVVRSGEQLGAAF</sequence>